<dbReference type="Proteomes" id="UP000008075">
    <property type="component" value="Plasmid XNC1_p"/>
</dbReference>
<dbReference type="Pfam" id="PF13551">
    <property type="entry name" value="HTH_29"/>
    <property type="match status" value="1"/>
</dbReference>
<protein>
    <submittedName>
        <fullName evidence="1">Regulator with homeodomain-like DNA binding domain</fullName>
    </submittedName>
</protein>
<evidence type="ECO:0000313" key="2">
    <source>
        <dbReference type="Proteomes" id="UP000008075"/>
    </source>
</evidence>
<dbReference type="InterPro" id="IPR010921">
    <property type="entry name" value="Trp_repressor/repl_initiator"/>
</dbReference>
<proteinExistence type="predicted"/>
<gene>
    <name evidence="1" type="ORF">XNC1_p0085</name>
</gene>
<dbReference type="SUPFAM" id="SSF48295">
    <property type="entry name" value="TrpR-like"/>
    <property type="match status" value="1"/>
</dbReference>
<organism evidence="1 2">
    <name type="scientific">Xenorhabdus nematophila (strain ATCC 19061 / DSM 3370 / CCUG 14189 / LMG 1036 / NCIMB 9965 / AN6)</name>
    <dbReference type="NCBI Taxonomy" id="406817"/>
    <lineage>
        <taxon>Bacteria</taxon>
        <taxon>Pseudomonadati</taxon>
        <taxon>Pseudomonadota</taxon>
        <taxon>Gammaproteobacteria</taxon>
        <taxon>Enterobacterales</taxon>
        <taxon>Morganellaceae</taxon>
        <taxon>Xenorhabdus</taxon>
    </lineage>
</organism>
<reference evidence="1 2" key="1">
    <citation type="journal article" date="2011" name="PLoS ONE">
        <title>The entomopathogenic bacterial endosymbionts xenorhabdus and photorhabdus: convergent lifestyles from divergent genomes.</title>
        <authorList>
            <person name="Chaston J.M."/>
            <person name="Suen G."/>
            <person name="Tucker S.L."/>
            <person name="Andersen A.W."/>
            <person name="Bhasin A."/>
            <person name="Bode E."/>
            <person name="Bode H.B."/>
            <person name="Brachmann A.O."/>
            <person name="Cowles C.E."/>
            <person name="Cowles K.N."/>
            <person name="Darby C."/>
            <person name="de Leon L."/>
            <person name="Drace K."/>
            <person name="Du Z."/>
            <person name="Givaudan A."/>
            <person name="Herbert Tran E.E."/>
            <person name="Jewell K.A."/>
            <person name="Knack J.J."/>
            <person name="Krasomil-Osterfeld K.C."/>
            <person name="Kukor R."/>
            <person name="Lanois A."/>
            <person name="Latreille P."/>
            <person name="Leimgruber N.K."/>
            <person name="Lipke C.M."/>
            <person name="Liu R."/>
            <person name="Lu X."/>
            <person name="Martens E.C."/>
            <person name="Marri P.R."/>
            <person name="Medigue C."/>
            <person name="Menard M.L."/>
            <person name="Miller N.M."/>
            <person name="Morales-Soto N."/>
            <person name="Norton S."/>
            <person name="Ogier J.C."/>
            <person name="Orchard S.S."/>
            <person name="Park D."/>
            <person name="Park Y."/>
            <person name="Qurollo B.A."/>
            <person name="Sugar D.R."/>
            <person name="Richards G.R."/>
            <person name="Rouy Z."/>
            <person name="Slominski B."/>
            <person name="Slominski K."/>
            <person name="Snyder H."/>
            <person name="Tjaden B.C."/>
            <person name="van der Hoeven R."/>
            <person name="Welch R.D."/>
            <person name="Wheeler C."/>
            <person name="Xiang B."/>
            <person name="Barbazuk B."/>
            <person name="Gaudriault S."/>
            <person name="Goodner B."/>
            <person name="Slater S.C."/>
            <person name="Forst S."/>
            <person name="Goldman B.S."/>
            <person name="Goodrich-Blair H."/>
        </authorList>
    </citation>
    <scope>NUCLEOTIDE SEQUENCE [LARGE SCALE GENOMIC DNA]</scope>
    <source>
        <strain evidence="2">ATCC 19061 / DSM 3370 / CCUG 14189 / LMG 1036 / NCIMB 9965 / AN6</strain>
    </source>
</reference>
<dbReference type="AlphaFoldDB" id="D3VM01"/>
<dbReference type="KEGG" id="xne:XNC1_p0085"/>
<accession>D3VM01</accession>
<evidence type="ECO:0000313" key="1">
    <source>
        <dbReference type="EMBL" id="CBJ92953.1"/>
    </source>
</evidence>
<keyword evidence="1" id="KW-0614">Plasmid</keyword>
<sequence>MLYTSNPIIKHKAGLLNLAEELSNVSRACKVMGVSRDTFYRYQELVETGGIDALINQSRKTPNLKNRVDAETEHAVMGFGEQRNSKHR</sequence>
<keyword evidence="2" id="KW-1185">Reference proteome</keyword>
<keyword evidence="1" id="KW-0238">DNA-binding</keyword>
<dbReference type="GO" id="GO:0043565">
    <property type="term" value="F:sequence-specific DNA binding"/>
    <property type="evidence" value="ECO:0007669"/>
    <property type="project" value="InterPro"/>
</dbReference>
<keyword evidence="1" id="KW-0371">Homeobox</keyword>
<name>D3VM01_XENNA</name>
<dbReference type="eggNOG" id="COG2801">
    <property type="taxonomic scope" value="Bacteria"/>
</dbReference>
<dbReference type="EMBL" id="FN667743">
    <property type="protein sequence ID" value="CBJ92953.1"/>
    <property type="molecule type" value="Genomic_DNA"/>
</dbReference>
<geneLocation type="plasmid" evidence="1 2">
    <name>XNC1_p</name>
</geneLocation>
<dbReference type="HOGENOM" id="CLU_067821_4_2_6"/>